<evidence type="ECO:0000313" key="12">
    <source>
        <dbReference type="Proteomes" id="UP000027746"/>
    </source>
</evidence>
<proteinExistence type="inferred from homology"/>
<keyword evidence="12" id="KW-1185">Reference proteome</keyword>
<evidence type="ECO:0000256" key="1">
    <source>
        <dbReference type="ARBA" id="ARBA00012493"/>
    </source>
</evidence>
<evidence type="ECO:0000256" key="3">
    <source>
        <dbReference type="ARBA" id="ARBA00022695"/>
    </source>
</evidence>
<dbReference type="Proteomes" id="UP000027746">
    <property type="component" value="Unassembled WGS sequence"/>
</dbReference>
<reference evidence="11 12" key="1">
    <citation type="submission" date="2014-01" db="EMBL/GenBank/DDBJ databases">
        <title>Sulfitobacter sp. H3 (MCCC 1A00686) Genome Sequencing.</title>
        <authorList>
            <person name="Lai Q."/>
            <person name="Hong Z."/>
        </authorList>
    </citation>
    <scope>NUCLEOTIDE SEQUENCE [LARGE SCALE GENOMIC DNA]</scope>
    <source>
        <strain evidence="11 12">H3</strain>
    </source>
</reference>
<evidence type="ECO:0000313" key="11">
    <source>
        <dbReference type="EMBL" id="KEJ96053.1"/>
    </source>
</evidence>
<dbReference type="EC" id="2.7.7.49" evidence="1"/>
<gene>
    <name evidence="11" type="ORF">SUH3_17480</name>
</gene>
<dbReference type="SUPFAM" id="SSF56672">
    <property type="entry name" value="DNA/RNA polymerases"/>
    <property type="match status" value="1"/>
</dbReference>
<dbReference type="InterPro" id="IPR000123">
    <property type="entry name" value="Reverse_transcriptase_msDNA"/>
</dbReference>
<keyword evidence="2" id="KW-0808">Transferase</keyword>
<comment type="catalytic activity">
    <reaction evidence="9">
        <text>DNA(n) + a 2'-deoxyribonucleoside 5'-triphosphate = DNA(n+1) + diphosphate</text>
        <dbReference type="Rhea" id="RHEA:22508"/>
        <dbReference type="Rhea" id="RHEA-COMP:17339"/>
        <dbReference type="Rhea" id="RHEA-COMP:17340"/>
        <dbReference type="ChEBI" id="CHEBI:33019"/>
        <dbReference type="ChEBI" id="CHEBI:61560"/>
        <dbReference type="ChEBI" id="CHEBI:173112"/>
        <dbReference type="EC" id="2.7.7.49"/>
    </reaction>
</comment>
<keyword evidence="7" id="KW-0051">Antiviral defense</keyword>
<keyword evidence="3" id="KW-0548">Nucleotidyltransferase</keyword>
<dbReference type="InterPro" id="IPR000477">
    <property type="entry name" value="RT_dom"/>
</dbReference>
<comment type="similarity">
    <text evidence="8">Belongs to the bacterial reverse transcriptase family.</text>
</comment>
<dbReference type="GO" id="GO:0003964">
    <property type="term" value="F:RNA-directed DNA polymerase activity"/>
    <property type="evidence" value="ECO:0007669"/>
    <property type="project" value="UniProtKB-KW"/>
</dbReference>
<dbReference type="GO" id="GO:0046872">
    <property type="term" value="F:metal ion binding"/>
    <property type="evidence" value="ECO:0007669"/>
    <property type="project" value="UniProtKB-KW"/>
</dbReference>
<dbReference type="InterPro" id="IPR043502">
    <property type="entry name" value="DNA/RNA_pol_sf"/>
</dbReference>
<dbReference type="InterPro" id="IPR051083">
    <property type="entry name" value="GrpII_Intron_Splice-Mob/Def"/>
</dbReference>
<evidence type="ECO:0000256" key="4">
    <source>
        <dbReference type="ARBA" id="ARBA00022723"/>
    </source>
</evidence>
<comment type="caution">
    <text evidence="11">The sequence shown here is derived from an EMBL/GenBank/DDBJ whole genome shotgun (WGS) entry which is preliminary data.</text>
</comment>
<evidence type="ECO:0000256" key="2">
    <source>
        <dbReference type="ARBA" id="ARBA00022679"/>
    </source>
</evidence>
<dbReference type="PANTHER" id="PTHR34047">
    <property type="entry name" value="NUCLEAR INTRON MATURASE 1, MITOCHONDRIAL-RELATED"/>
    <property type="match status" value="1"/>
</dbReference>
<evidence type="ECO:0000256" key="8">
    <source>
        <dbReference type="ARBA" id="ARBA00034120"/>
    </source>
</evidence>
<dbReference type="PANTHER" id="PTHR34047:SF7">
    <property type="entry name" value="RNA-DIRECTED DNA POLYMERASE"/>
    <property type="match status" value="1"/>
</dbReference>
<dbReference type="GO" id="GO:0051607">
    <property type="term" value="P:defense response to virus"/>
    <property type="evidence" value="ECO:0007669"/>
    <property type="project" value="UniProtKB-KW"/>
</dbReference>
<evidence type="ECO:0000256" key="9">
    <source>
        <dbReference type="ARBA" id="ARBA00048173"/>
    </source>
</evidence>
<keyword evidence="5" id="KW-0460">Magnesium</keyword>
<feature type="domain" description="Reverse transcriptase" evidence="10">
    <location>
        <begin position="1"/>
        <end position="235"/>
    </location>
</feature>
<dbReference type="PROSITE" id="PS50878">
    <property type="entry name" value="RT_POL"/>
    <property type="match status" value="1"/>
</dbReference>
<accession>A0A073J0E6</accession>
<keyword evidence="6" id="KW-0695">RNA-directed DNA polymerase</keyword>
<protein>
    <recommendedName>
        <fullName evidence="1">RNA-directed DNA polymerase</fullName>
        <ecNumber evidence="1">2.7.7.49</ecNumber>
    </recommendedName>
</protein>
<dbReference type="AlphaFoldDB" id="A0A073J0E6"/>
<evidence type="ECO:0000256" key="5">
    <source>
        <dbReference type="ARBA" id="ARBA00022842"/>
    </source>
</evidence>
<organism evidence="11 12">
    <name type="scientific">Pseudosulfitobacter pseudonitzschiae</name>
    <dbReference type="NCBI Taxonomy" id="1402135"/>
    <lineage>
        <taxon>Bacteria</taxon>
        <taxon>Pseudomonadati</taxon>
        <taxon>Pseudomonadota</taxon>
        <taxon>Alphaproteobacteria</taxon>
        <taxon>Rhodobacterales</taxon>
        <taxon>Roseobacteraceae</taxon>
        <taxon>Pseudosulfitobacter</taxon>
    </lineage>
</organism>
<dbReference type="EMBL" id="JAMD01000004">
    <property type="protein sequence ID" value="KEJ96053.1"/>
    <property type="molecule type" value="Genomic_DNA"/>
</dbReference>
<dbReference type="CDD" id="cd03487">
    <property type="entry name" value="RT_Bac_retron_II"/>
    <property type="match status" value="1"/>
</dbReference>
<evidence type="ECO:0000256" key="7">
    <source>
        <dbReference type="ARBA" id="ARBA00023118"/>
    </source>
</evidence>
<keyword evidence="4" id="KW-0479">Metal-binding</keyword>
<dbReference type="PRINTS" id="PR00866">
    <property type="entry name" value="RNADNAPOLMS"/>
</dbReference>
<sequence>MGAADDCQDLASIADYLGFAPQHIFYLVEDPDRCYVSIEIPKNSDPTKLRKLDIPISELKGVQRAINKKILSEFPVDECVHSYVPARSILTAAREFCPGRAVLKMDIEDFFPSITFVRVLGLFKALDFSDSASFILARLTTFADRLAQGAPTSPALSNLIMRGIDFRLKRLAATWEVKYLRYSDDIFFHKEKNFNHPKLTAYLSKVIEDGGFTANNKKTKYHPKGLPRTTLGLLTHGEKPKIPGSQRRIYRSMFFKASRNIHWAHENREKLRGIIEWYKCVYGRDDTYTQYRAILDNEARLRIHDTYQSK</sequence>
<dbReference type="Pfam" id="PF00078">
    <property type="entry name" value="RVT_1"/>
    <property type="match status" value="1"/>
</dbReference>
<evidence type="ECO:0000259" key="10">
    <source>
        <dbReference type="PROSITE" id="PS50878"/>
    </source>
</evidence>
<evidence type="ECO:0000256" key="6">
    <source>
        <dbReference type="ARBA" id="ARBA00022918"/>
    </source>
</evidence>
<name>A0A073J0E6_9RHOB</name>
<dbReference type="GO" id="GO:0003723">
    <property type="term" value="F:RNA binding"/>
    <property type="evidence" value="ECO:0007669"/>
    <property type="project" value="InterPro"/>
</dbReference>